<keyword evidence="1" id="KW-0472">Membrane</keyword>
<organism evidence="2 3">
    <name type="scientific">Platysternon megacephalum</name>
    <name type="common">big-headed turtle</name>
    <dbReference type="NCBI Taxonomy" id="55544"/>
    <lineage>
        <taxon>Eukaryota</taxon>
        <taxon>Metazoa</taxon>
        <taxon>Chordata</taxon>
        <taxon>Craniata</taxon>
        <taxon>Vertebrata</taxon>
        <taxon>Euteleostomi</taxon>
        <taxon>Archelosauria</taxon>
        <taxon>Testudinata</taxon>
        <taxon>Testudines</taxon>
        <taxon>Cryptodira</taxon>
        <taxon>Durocryptodira</taxon>
        <taxon>Testudinoidea</taxon>
        <taxon>Platysternidae</taxon>
        <taxon>Platysternon</taxon>
    </lineage>
</organism>
<keyword evidence="1" id="KW-0812">Transmembrane</keyword>
<reference evidence="2 3" key="2">
    <citation type="submission" date="2019-04" db="EMBL/GenBank/DDBJ databases">
        <title>The genome sequence of big-headed turtle.</title>
        <authorList>
            <person name="Gong S."/>
        </authorList>
    </citation>
    <scope>NUCLEOTIDE SEQUENCE [LARGE SCALE GENOMIC DNA]</scope>
    <source>
        <strain evidence="2">DO16091913</strain>
        <tissue evidence="2">Muscle</tissue>
    </source>
</reference>
<keyword evidence="1" id="KW-1133">Transmembrane helix</keyword>
<evidence type="ECO:0000256" key="1">
    <source>
        <dbReference type="SAM" id="Phobius"/>
    </source>
</evidence>
<accession>A0A4D9EMD8</accession>
<sequence length="201" mass="21265">MAQQWPFGEAPVHVHPFLWLGPGLAPVPFQGLSTGETGVVCLIFLVFSVDTIFLVSVYVLSVPGVGKGRSRECRYFIWGIESQCLVMSFLTCPCLSGFLPLHPEGVTQHTGMVPMLLPWAGGPPSLGCGGFEAGAVVSSFSESELLLCASLCMEGAASLCRKEAPIQTPSKRCCPGAVSLPNPLYLWLVAARAEALLSAPA</sequence>
<gene>
    <name evidence="2" type="ORF">DR999_PMT07734</name>
</gene>
<comment type="caution">
    <text evidence="2">The sequence shown here is derived from an EMBL/GenBank/DDBJ whole genome shotgun (WGS) entry which is preliminary data.</text>
</comment>
<proteinExistence type="predicted"/>
<evidence type="ECO:0000313" key="2">
    <source>
        <dbReference type="EMBL" id="TFK09283.1"/>
    </source>
</evidence>
<feature type="transmembrane region" description="Helical" evidence="1">
    <location>
        <begin position="37"/>
        <end position="61"/>
    </location>
</feature>
<reference evidence="2 3" key="1">
    <citation type="submission" date="2019-04" db="EMBL/GenBank/DDBJ databases">
        <title>Draft genome of the big-headed turtle Platysternon megacephalum.</title>
        <authorList>
            <person name="Gong S."/>
        </authorList>
    </citation>
    <scope>NUCLEOTIDE SEQUENCE [LARGE SCALE GENOMIC DNA]</scope>
    <source>
        <strain evidence="2">DO16091913</strain>
        <tissue evidence="2">Muscle</tissue>
    </source>
</reference>
<dbReference type="Proteomes" id="UP000297703">
    <property type="component" value="Unassembled WGS sequence"/>
</dbReference>
<evidence type="ECO:0000313" key="3">
    <source>
        <dbReference type="Proteomes" id="UP000297703"/>
    </source>
</evidence>
<name>A0A4D9EMD8_9SAUR</name>
<dbReference type="AlphaFoldDB" id="A0A4D9EMD8"/>
<keyword evidence="3" id="KW-1185">Reference proteome</keyword>
<dbReference type="EMBL" id="QXTE01000055">
    <property type="protein sequence ID" value="TFK09283.1"/>
    <property type="molecule type" value="Genomic_DNA"/>
</dbReference>
<protein>
    <submittedName>
        <fullName evidence="2">DNA replication licensing factor MCM3</fullName>
    </submittedName>
</protein>